<dbReference type="RefSeq" id="WP_038255797.1">
    <property type="nucleotide sequence ID" value="NZ_JBCNMK010000020.1"/>
</dbReference>
<evidence type="ECO:0000313" key="4">
    <source>
        <dbReference type="Proteomes" id="UP000251313"/>
    </source>
</evidence>
<evidence type="ECO:0000313" key="5">
    <source>
        <dbReference type="Proteomes" id="UP000267341"/>
    </source>
</evidence>
<dbReference type="Proteomes" id="UP000267341">
    <property type="component" value="Unassembled WGS sequence"/>
</dbReference>
<feature type="chain" id="PRO_5044218345" description="DUF4114 domain-containing protein" evidence="1">
    <location>
        <begin position="29"/>
        <end position="237"/>
    </location>
</feature>
<protein>
    <recommendedName>
        <fullName evidence="6">DUF4114 domain-containing protein</fullName>
    </recommendedName>
</protein>
<gene>
    <name evidence="2" type="ORF">C7387_2764</name>
    <name evidence="3" type="ORF">NCTC11967_03748</name>
</gene>
<evidence type="ECO:0000313" key="3">
    <source>
        <dbReference type="EMBL" id="SQA64717.1"/>
    </source>
</evidence>
<keyword evidence="1" id="KW-0732">Signal</keyword>
<sequence>MAMKNKTAIAILTTVLAVSAVVPNLAFAAKECFFYGTRSVTINSLKPIGNEGGLHIFKPGTEGFILDYDVLTNTPTLTTKCNVGPDGIGLGAWREAPAASKVSTVEYNTQAHNIALFATNIPGIYYSVKMRANPGNISSLEQFVPWTTDIPAGSLPYESGFKFPLHSGSVGFLDSGRQHNVFINFYQDKTFKGTTEKYIKPLQTNTRLGYFVFGNNSDGNDNVSITMGDFSLPIIQP</sequence>
<evidence type="ECO:0008006" key="6">
    <source>
        <dbReference type="Google" id="ProtNLM"/>
    </source>
</evidence>
<name>A0AB38G099_9ENTR</name>
<reference evidence="2 5" key="2">
    <citation type="submission" date="2018-10" db="EMBL/GenBank/DDBJ databases">
        <title>Genomic Encyclopedia of Type Strains, Phase IV (KMG-IV): sequencing the most valuable type-strain genomes for metagenomic binning, comparative biology and taxonomic classification.</title>
        <authorList>
            <person name="Goeker M."/>
        </authorList>
    </citation>
    <scope>NUCLEOTIDE SEQUENCE [LARGE SCALE GENOMIC DNA]</scope>
    <source>
        <strain evidence="2 5">DSM 5079</strain>
    </source>
</reference>
<dbReference type="EMBL" id="UAVL01000019">
    <property type="protein sequence ID" value="SQA64717.1"/>
    <property type="molecule type" value="Genomic_DNA"/>
</dbReference>
<organism evidence="3 4">
    <name type="scientific">Yokenella regensburgei</name>
    <dbReference type="NCBI Taxonomy" id="158877"/>
    <lineage>
        <taxon>Bacteria</taxon>
        <taxon>Pseudomonadati</taxon>
        <taxon>Pseudomonadota</taxon>
        <taxon>Gammaproteobacteria</taxon>
        <taxon>Enterobacterales</taxon>
        <taxon>Enterobacteriaceae</taxon>
        <taxon>Yokenella</taxon>
    </lineage>
</organism>
<dbReference type="Proteomes" id="UP000251313">
    <property type="component" value="Unassembled WGS sequence"/>
</dbReference>
<dbReference type="GeneID" id="66904766"/>
<evidence type="ECO:0000256" key="1">
    <source>
        <dbReference type="SAM" id="SignalP"/>
    </source>
</evidence>
<comment type="caution">
    <text evidence="3">The sequence shown here is derived from an EMBL/GenBank/DDBJ whole genome shotgun (WGS) entry which is preliminary data.</text>
</comment>
<keyword evidence="5" id="KW-1185">Reference proteome</keyword>
<feature type="signal peptide" evidence="1">
    <location>
        <begin position="1"/>
        <end position="28"/>
    </location>
</feature>
<dbReference type="EMBL" id="RBIZ01000004">
    <property type="protein sequence ID" value="RKR54599.1"/>
    <property type="molecule type" value="Genomic_DNA"/>
</dbReference>
<dbReference type="AlphaFoldDB" id="A0AB38G099"/>
<accession>A0AB38G099</accession>
<evidence type="ECO:0000313" key="2">
    <source>
        <dbReference type="EMBL" id="RKR54599.1"/>
    </source>
</evidence>
<proteinExistence type="predicted"/>
<reference evidence="3 4" key="1">
    <citation type="submission" date="2018-06" db="EMBL/GenBank/DDBJ databases">
        <authorList>
            <consortium name="Pathogen Informatics"/>
            <person name="Doyle S."/>
        </authorList>
    </citation>
    <scope>NUCLEOTIDE SEQUENCE [LARGE SCALE GENOMIC DNA]</scope>
    <source>
        <strain evidence="3 4">NCTC11967</strain>
    </source>
</reference>